<organism evidence="2">
    <name type="scientific">Blastobotrys adeninivorans</name>
    <name type="common">Yeast</name>
    <name type="synonym">Arxula adeninivorans</name>
    <dbReference type="NCBI Taxonomy" id="409370"/>
    <lineage>
        <taxon>Eukaryota</taxon>
        <taxon>Fungi</taxon>
        <taxon>Dikarya</taxon>
        <taxon>Ascomycota</taxon>
        <taxon>Saccharomycotina</taxon>
        <taxon>Dipodascomycetes</taxon>
        <taxon>Dipodascales</taxon>
        <taxon>Trichomonascaceae</taxon>
        <taxon>Blastobotrys</taxon>
    </lineage>
</organism>
<name>A0A060TDQ2_BLAAD</name>
<protein>
    <submittedName>
        <fullName evidence="2">ARAD1D49566p</fullName>
    </submittedName>
</protein>
<dbReference type="EMBL" id="HG937694">
    <property type="protein sequence ID" value="CDP39088.1"/>
    <property type="molecule type" value="Genomic_DNA"/>
</dbReference>
<gene>
    <name evidence="2" type="ORF">GNLVRS02_ARAD1D49566g</name>
</gene>
<proteinExistence type="predicted"/>
<reference evidence="2" key="1">
    <citation type="submission" date="2014-02" db="EMBL/GenBank/DDBJ databases">
        <authorList>
            <person name="Genoscope - CEA"/>
        </authorList>
    </citation>
    <scope>NUCLEOTIDE SEQUENCE</scope>
    <source>
        <strain evidence="2">LS3</strain>
    </source>
</reference>
<feature type="compositionally biased region" description="Polar residues" evidence="1">
    <location>
        <begin position="204"/>
        <end position="217"/>
    </location>
</feature>
<evidence type="ECO:0000313" key="2">
    <source>
        <dbReference type="EMBL" id="CDP39088.1"/>
    </source>
</evidence>
<dbReference type="AlphaFoldDB" id="A0A060TDQ2"/>
<feature type="region of interest" description="Disordered" evidence="1">
    <location>
        <begin position="165"/>
        <end position="251"/>
    </location>
</feature>
<feature type="compositionally biased region" description="Basic and acidic residues" evidence="1">
    <location>
        <begin position="189"/>
        <end position="203"/>
    </location>
</feature>
<feature type="compositionally biased region" description="Basic residues" evidence="1">
    <location>
        <begin position="173"/>
        <end position="188"/>
    </location>
</feature>
<reference evidence="2" key="2">
    <citation type="submission" date="2014-06" db="EMBL/GenBank/DDBJ databases">
        <title>The complete genome of Blastobotrys (Arxula) adeninivorans LS3 - a yeast of biotechnological interest.</title>
        <authorList>
            <person name="Kunze G."/>
            <person name="Gaillardin C."/>
            <person name="Czernicka M."/>
            <person name="Durrens P."/>
            <person name="Martin T."/>
            <person name="Boer E."/>
            <person name="Gabaldon T."/>
            <person name="Cruz J."/>
            <person name="Talla E."/>
            <person name="Marck C."/>
            <person name="Goffeau A."/>
            <person name="Barbe V."/>
            <person name="Baret P."/>
            <person name="Baronian K."/>
            <person name="Beier S."/>
            <person name="Bleykasten C."/>
            <person name="Bode R."/>
            <person name="Casaregola S."/>
            <person name="Despons L."/>
            <person name="Fairhead C."/>
            <person name="Giersberg M."/>
            <person name="Gierski P."/>
            <person name="Hahnel U."/>
            <person name="Hartmann A."/>
            <person name="Jankowska D."/>
            <person name="Jubin C."/>
            <person name="Jung P."/>
            <person name="Lafontaine I."/>
            <person name="Leh-Louis V."/>
            <person name="Lemaire M."/>
            <person name="Marcet-Houben M."/>
            <person name="Mascher M."/>
            <person name="Morel G."/>
            <person name="Richard G.-F."/>
            <person name="Riechen J."/>
            <person name="Sacerdot C."/>
            <person name="Sarkar A."/>
            <person name="Savel G."/>
            <person name="Schacherer J."/>
            <person name="Sherman D."/>
            <person name="Straub M.-L."/>
            <person name="Stein N."/>
            <person name="Thierry A."/>
            <person name="Trautwein-Schult A."/>
            <person name="Westhof E."/>
            <person name="Worch S."/>
            <person name="Dujon B."/>
            <person name="Souciet J.-L."/>
            <person name="Wincker P."/>
            <person name="Scholz U."/>
            <person name="Neuveglise N."/>
        </authorList>
    </citation>
    <scope>NUCLEOTIDE SEQUENCE</scope>
    <source>
        <strain evidence="2">LS3</strain>
    </source>
</reference>
<feature type="compositionally biased region" description="Low complexity" evidence="1">
    <location>
        <begin position="222"/>
        <end position="239"/>
    </location>
</feature>
<evidence type="ECO:0000256" key="1">
    <source>
        <dbReference type="SAM" id="MobiDB-lite"/>
    </source>
</evidence>
<accession>A0A060TDQ2</accession>
<sequence length="375" mass="41962">MRKLNGYNLASTDMTSGGEDIKEEAIAHVVVFLYWPTCTISRLGLYLLMPSVTFNNKEYHLRTIDAGCSLKQSYECFKARDRSASGFHNYKCYLEQIRGLAQSNYASCFAISDGNVFGFQKLITVHSSMEPAYWSSTGYWVDCRTHPADVRTGLEWVNGENEKYRKTQAHNLHQQRRRSLFAAPKKRSQGYDKRPKPESKVAKTENSNGKKAKSTTVEYIGSPNWQSSSNSSNSPVSLSRTATCEGGSTPISPVSPVSYTNWSVCPSPQPATTTSSLPSGKLAVPNYLLAPQSKASRSHSSPSSVRPTFEGFESFRGMEDDCALQDDDLDFDVDYTVEGYEYKNGRLLMTRNDVNSPRRQTDDNSSIDTHTWMII</sequence>